<feature type="compositionally biased region" description="Polar residues" evidence="1">
    <location>
        <begin position="90"/>
        <end position="101"/>
    </location>
</feature>
<evidence type="ECO:0008006" key="4">
    <source>
        <dbReference type="Google" id="ProtNLM"/>
    </source>
</evidence>
<keyword evidence="3" id="KW-1185">Reference proteome</keyword>
<feature type="compositionally biased region" description="Basic and acidic residues" evidence="1">
    <location>
        <begin position="75"/>
        <end position="87"/>
    </location>
</feature>
<dbReference type="Proteomes" id="UP001212152">
    <property type="component" value="Unassembled WGS sequence"/>
</dbReference>
<gene>
    <name evidence="2" type="ORF">HDU87_004095</name>
</gene>
<reference evidence="2" key="1">
    <citation type="submission" date="2020-05" db="EMBL/GenBank/DDBJ databases">
        <title>Phylogenomic resolution of chytrid fungi.</title>
        <authorList>
            <person name="Stajich J.E."/>
            <person name="Amses K."/>
            <person name="Simmons R."/>
            <person name="Seto K."/>
            <person name="Myers J."/>
            <person name="Bonds A."/>
            <person name="Quandt C.A."/>
            <person name="Barry K."/>
            <person name="Liu P."/>
            <person name="Grigoriev I."/>
            <person name="Longcore J.E."/>
            <person name="James T.Y."/>
        </authorList>
    </citation>
    <scope>NUCLEOTIDE SEQUENCE</scope>
    <source>
        <strain evidence="2">JEL0379</strain>
    </source>
</reference>
<evidence type="ECO:0000313" key="2">
    <source>
        <dbReference type="EMBL" id="KAJ3184691.1"/>
    </source>
</evidence>
<proteinExistence type="predicted"/>
<comment type="caution">
    <text evidence="2">The sequence shown here is derived from an EMBL/GenBank/DDBJ whole genome shotgun (WGS) entry which is preliminary data.</text>
</comment>
<protein>
    <recommendedName>
        <fullName evidence="4">SHSP domain-containing protein</fullName>
    </recommendedName>
</protein>
<organism evidence="2 3">
    <name type="scientific">Geranomyces variabilis</name>
    <dbReference type="NCBI Taxonomy" id="109894"/>
    <lineage>
        <taxon>Eukaryota</taxon>
        <taxon>Fungi</taxon>
        <taxon>Fungi incertae sedis</taxon>
        <taxon>Chytridiomycota</taxon>
        <taxon>Chytridiomycota incertae sedis</taxon>
        <taxon>Chytridiomycetes</taxon>
        <taxon>Spizellomycetales</taxon>
        <taxon>Powellomycetaceae</taxon>
        <taxon>Geranomyces</taxon>
    </lineage>
</organism>
<feature type="region of interest" description="Disordered" evidence="1">
    <location>
        <begin position="154"/>
        <end position="219"/>
    </location>
</feature>
<dbReference type="EMBL" id="JADGJQ010000003">
    <property type="protein sequence ID" value="KAJ3184691.1"/>
    <property type="molecule type" value="Genomic_DNA"/>
</dbReference>
<feature type="compositionally biased region" description="Low complexity" evidence="1">
    <location>
        <begin position="157"/>
        <end position="179"/>
    </location>
</feature>
<evidence type="ECO:0000313" key="3">
    <source>
        <dbReference type="Proteomes" id="UP001212152"/>
    </source>
</evidence>
<feature type="compositionally biased region" description="Polar residues" evidence="1">
    <location>
        <begin position="35"/>
        <end position="72"/>
    </location>
</feature>
<feature type="compositionally biased region" description="Low complexity" evidence="1">
    <location>
        <begin position="116"/>
        <end position="140"/>
    </location>
</feature>
<feature type="region of interest" description="Disordered" evidence="1">
    <location>
        <begin position="29"/>
        <end position="140"/>
    </location>
</feature>
<accession>A0AAD5XQN6</accession>
<sequence>MAADAKVGRYIRDIVADLEDHYRAVAEESYEDGNLCSSPTTMDIPTIETTDSTAAPTPDETSSIRSSGTATTMAHAEERDSFAERRGRSMTHSRTAGSDSSFLAIPSFSGGGGDGSHSPAASASPRSSSRSSARSTRSTRSFLSTFNIARRLSTSIASSDRPTSAPAAASSAPSASRSRANGRPRPHSTSSLPNPPPLFNPATSFDPTPTYTPNAPDEPLDDIFPPVYHCFTEGPDAYQIVAEIPTALPQDQAFQVFVYDDDRELAFAASQAQMGVRLKLPIDADLAGVKATVSGEILTIRIAKLPLPFAATS</sequence>
<evidence type="ECO:0000256" key="1">
    <source>
        <dbReference type="SAM" id="MobiDB-lite"/>
    </source>
</evidence>
<dbReference type="AlphaFoldDB" id="A0AAD5XQN6"/>
<name>A0AAD5XQN6_9FUNG</name>